<dbReference type="AlphaFoldDB" id="A0A4Z2FYW1"/>
<sequence length="185" mass="20816">MGNASLFMATPYATARPSMPRKGTSPRRHLVLLLRGVPDLLRNAVPVAHIIGREDADPVRYQAGPPALVSGHQRVFGQDLHQVAPPQAELVVRRRLVVEHRGPEARLCGRRIRRDADAITRSRPAENICLGFFRRGNARLGTHGVVQGQKKGIRSGHETYLQHCPPQRKNNEEEEEEEEECYIEK</sequence>
<name>A0A4Z2FYW1_9TELE</name>
<proteinExistence type="predicted"/>
<protein>
    <submittedName>
        <fullName evidence="2">Uncharacterized protein</fullName>
    </submittedName>
</protein>
<organism evidence="2 3">
    <name type="scientific">Liparis tanakae</name>
    <name type="common">Tanaka's snailfish</name>
    <dbReference type="NCBI Taxonomy" id="230148"/>
    <lineage>
        <taxon>Eukaryota</taxon>
        <taxon>Metazoa</taxon>
        <taxon>Chordata</taxon>
        <taxon>Craniata</taxon>
        <taxon>Vertebrata</taxon>
        <taxon>Euteleostomi</taxon>
        <taxon>Actinopterygii</taxon>
        <taxon>Neopterygii</taxon>
        <taxon>Teleostei</taxon>
        <taxon>Neoteleostei</taxon>
        <taxon>Acanthomorphata</taxon>
        <taxon>Eupercaria</taxon>
        <taxon>Perciformes</taxon>
        <taxon>Cottioidei</taxon>
        <taxon>Cottales</taxon>
        <taxon>Liparidae</taxon>
        <taxon>Liparis</taxon>
    </lineage>
</organism>
<feature type="region of interest" description="Disordered" evidence="1">
    <location>
        <begin position="164"/>
        <end position="185"/>
    </location>
</feature>
<evidence type="ECO:0000313" key="3">
    <source>
        <dbReference type="Proteomes" id="UP000314294"/>
    </source>
</evidence>
<feature type="compositionally biased region" description="Acidic residues" evidence="1">
    <location>
        <begin position="172"/>
        <end position="185"/>
    </location>
</feature>
<comment type="caution">
    <text evidence="2">The sequence shown here is derived from an EMBL/GenBank/DDBJ whole genome shotgun (WGS) entry which is preliminary data.</text>
</comment>
<accession>A0A4Z2FYW1</accession>
<reference evidence="2 3" key="1">
    <citation type="submission" date="2019-03" db="EMBL/GenBank/DDBJ databases">
        <title>First draft genome of Liparis tanakae, snailfish: a comprehensive survey of snailfish specific genes.</title>
        <authorList>
            <person name="Kim W."/>
            <person name="Song I."/>
            <person name="Jeong J.-H."/>
            <person name="Kim D."/>
            <person name="Kim S."/>
            <person name="Ryu S."/>
            <person name="Song J.Y."/>
            <person name="Lee S.K."/>
        </authorList>
    </citation>
    <scope>NUCLEOTIDE SEQUENCE [LARGE SCALE GENOMIC DNA]</scope>
    <source>
        <tissue evidence="2">Muscle</tissue>
    </source>
</reference>
<dbReference type="Proteomes" id="UP000314294">
    <property type="component" value="Unassembled WGS sequence"/>
</dbReference>
<gene>
    <name evidence="2" type="ORF">EYF80_043306</name>
</gene>
<dbReference type="EMBL" id="SRLO01000786">
    <property type="protein sequence ID" value="TNN46498.1"/>
    <property type="molecule type" value="Genomic_DNA"/>
</dbReference>
<dbReference type="OrthoDB" id="10628822at2759"/>
<evidence type="ECO:0000256" key="1">
    <source>
        <dbReference type="SAM" id="MobiDB-lite"/>
    </source>
</evidence>
<evidence type="ECO:0000313" key="2">
    <source>
        <dbReference type="EMBL" id="TNN46498.1"/>
    </source>
</evidence>
<keyword evidence="3" id="KW-1185">Reference proteome</keyword>